<gene>
    <name evidence="14" type="ORF">EPUL_000214</name>
</gene>
<dbReference type="InterPro" id="IPR047139">
    <property type="entry name" value="ANKZ1/VMS1"/>
</dbReference>
<evidence type="ECO:0000256" key="11">
    <source>
        <dbReference type="SAM" id="Coils"/>
    </source>
</evidence>
<dbReference type="InterPro" id="IPR013087">
    <property type="entry name" value="Znf_C2H2_type"/>
</dbReference>
<evidence type="ECO:0000259" key="13">
    <source>
        <dbReference type="PROSITE" id="PS52044"/>
    </source>
</evidence>
<comment type="domain">
    <text evidence="10">The VLRF1 domain mediates binding to the 60S ribosomal subunit.</text>
</comment>
<feature type="region of interest" description="Disordered" evidence="12">
    <location>
        <begin position="265"/>
        <end position="287"/>
    </location>
</feature>
<comment type="subcellular location">
    <subcellularLocation>
        <location evidence="1">Cytoplasm</location>
    </subcellularLocation>
</comment>
<protein>
    <recommendedName>
        <fullName evidence="13">VLRF1 domain-containing protein</fullName>
    </recommendedName>
</protein>
<evidence type="ECO:0000256" key="10">
    <source>
        <dbReference type="PROSITE-ProRule" id="PRU01389"/>
    </source>
</evidence>
<dbReference type="AlphaFoldDB" id="A0A2S4Q0T1"/>
<dbReference type="PANTHER" id="PTHR16036">
    <property type="entry name" value="ANKYRIN REPEAT AND ZINC FINGER DOMAIN-CONTAINING PROTEIN 1"/>
    <property type="match status" value="1"/>
</dbReference>
<feature type="domain" description="VLRF1" evidence="13">
    <location>
        <begin position="215"/>
        <end position="373"/>
    </location>
</feature>
<keyword evidence="15" id="KW-1185">Reference proteome</keyword>
<dbReference type="Proteomes" id="UP000237438">
    <property type="component" value="Unassembled WGS sequence"/>
</dbReference>
<dbReference type="SUPFAM" id="SSF48403">
    <property type="entry name" value="Ankyrin repeat"/>
    <property type="match status" value="1"/>
</dbReference>
<evidence type="ECO:0000256" key="8">
    <source>
        <dbReference type="ARBA" id="ARBA00023043"/>
    </source>
</evidence>
<dbReference type="OrthoDB" id="429841at2759"/>
<evidence type="ECO:0000256" key="9">
    <source>
        <dbReference type="ARBA" id="ARBA00023054"/>
    </source>
</evidence>
<keyword evidence="5" id="KW-0677">Repeat</keyword>
<dbReference type="GO" id="GO:0005737">
    <property type="term" value="C:cytoplasm"/>
    <property type="evidence" value="ECO:0007669"/>
    <property type="project" value="UniProtKB-SubCell"/>
</dbReference>
<keyword evidence="6 10" id="KW-0255">Endonuclease</keyword>
<feature type="compositionally biased region" description="Low complexity" evidence="12">
    <location>
        <begin position="278"/>
        <end position="287"/>
    </location>
</feature>
<keyword evidence="8" id="KW-0040">ANK repeat</keyword>
<keyword evidence="4 10" id="KW-0540">Nuclease</keyword>
<feature type="non-terminal residue" evidence="14">
    <location>
        <position position="1"/>
    </location>
</feature>
<proteinExistence type="inferred from homology"/>
<evidence type="ECO:0000256" key="1">
    <source>
        <dbReference type="ARBA" id="ARBA00004496"/>
    </source>
</evidence>
<feature type="active site" evidence="10">
    <location>
        <position position="273"/>
    </location>
</feature>
<evidence type="ECO:0000313" key="14">
    <source>
        <dbReference type="EMBL" id="POS87857.1"/>
    </source>
</evidence>
<dbReference type="PANTHER" id="PTHR16036:SF2">
    <property type="entry name" value="TRNA ENDONUCLEASE ANKZF1"/>
    <property type="match status" value="1"/>
</dbReference>
<keyword evidence="7 10" id="KW-0378">Hydrolase</keyword>
<evidence type="ECO:0000256" key="5">
    <source>
        <dbReference type="ARBA" id="ARBA00022737"/>
    </source>
</evidence>
<dbReference type="EMBL" id="PEDP01000060">
    <property type="protein sequence ID" value="POS87857.1"/>
    <property type="molecule type" value="Genomic_DNA"/>
</dbReference>
<dbReference type="GO" id="GO:0016787">
    <property type="term" value="F:hydrolase activity"/>
    <property type="evidence" value="ECO:0007669"/>
    <property type="project" value="UniProtKB-KW"/>
</dbReference>
<feature type="compositionally biased region" description="Basic and acidic residues" evidence="12">
    <location>
        <begin position="602"/>
        <end position="639"/>
    </location>
</feature>
<dbReference type="Gene3D" id="1.25.40.20">
    <property type="entry name" value="Ankyrin repeat-containing domain"/>
    <property type="match status" value="1"/>
</dbReference>
<feature type="non-terminal residue" evidence="14">
    <location>
        <position position="639"/>
    </location>
</feature>
<evidence type="ECO:0000256" key="6">
    <source>
        <dbReference type="ARBA" id="ARBA00022759"/>
    </source>
</evidence>
<dbReference type="PROSITE" id="PS00028">
    <property type="entry name" value="ZINC_FINGER_C2H2_1"/>
    <property type="match status" value="1"/>
</dbReference>
<feature type="coiled-coil region" evidence="11">
    <location>
        <begin position="538"/>
        <end position="567"/>
    </location>
</feature>
<organism evidence="14 15">
    <name type="scientific">Erysiphe pulchra</name>
    <dbReference type="NCBI Taxonomy" id="225359"/>
    <lineage>
        <taxon>Eukaryota</taxon>
        <taxon>Fungi</taxon>
        <taxon>Dikarya</taxon>
        <taxon>Ascomycota</taxon>
        <taxon>Pezizomycotina</taxon>
        <taxon>Leotiomycetes</taxon>
        <taxon>Erysiphales</taxon>
        <taxon>Erysiphaceae</taxon>
        <taxon>Erysiphe</taxon>
    </lineage>
</organism>
<comment type="caution">
    <text evidence="14">The sequence shown here is derived from an EMBL/GenBank/DDBJ whole genome shotgun (WGS) entry which is preliminary data.</text>
</comment>
<dbReference type="InterPro" id="IPR036770">
    <property type="entry name" value="Ankyrin_rpt-contain_sf"/>
</dbReference>
<evidence type="ECO:0000256" key="7">
    <source>
        <dbReference type="ARBA" id="ARBA00022801"/>
    </source>
</evidence>
<dbReference type="PROSITE" id="PS52044">
    <property type="entry name" value="VLRF1"/>
    <property type="match status" value="1"/>
</dbReference>
<keyword evidence="9 11" id="KW-0175">Coiled coil</keyword>
<evidence type="ECO:0000256" key="2">
    <source>
        <dbReference type="ARBA" id="ARBA00009262"/>
    </source>
</evidence>
<evidence type="ECO:0000313" key="15">
    <source>
        <dbReference type="Proteomes" id="UP000237438"/>
    </source>
</evidence>
<evidence type="ECO:0000256" key="12">
    <source>
        <dbReference type="SAM" id="MobiDB-lite"/>
    </source>
</evidence>
<accession>A0A2S4Q0T1</accession>
<name>A0A2S4Q0T1_9PEZI</name>
<reference evidence="14 15" key="1">
    <citation type="submission" date="2017-10" db="EMBL/GenBank/DDBJ databases">
        <title>Development of genomic resources for the powdery mildew, Erysiphe pulchra.</title>
        <authorList>
            <person name="Wadl P.A."/>
            <person name="Mack B.M."/>
            <person name="Moore G."/>
            <person name="Beltz S.B."/>
        </authorList>
    </citation>
    <scope>NUCLEOTIDE SEQUENCE [LARGE SCALE GENOMIC DNA]</scope>
    <source>
        <strain evidence="14">Cflorida</strain>
    </source>
</reference>
<dbReference type="InterPro" id="IPR041175">
    <property type="entry name" value="VLRF1/Vms1"/>
</dbReference>
<feature type="region of interest" description="Disordered" evidence="12">
    <location>
        <begin position="575"/>
        <end position="639"/>
    </location>
</feature>
<evidence type="ECO:0000256" key="3">
    <source>
        <dbReference type="ARBA" id="ARBA00022490"/>
    </source>
</evidence>
<dbReference type="GO" id="GO:0004519">
    <property type="term" value="F:endonuclease activity"/>
    <property type="evidence" value="ECO:0007669"/>
    <property type="project" value="UniProtKB-KW"/>
</dbReference>
<dbReference type="Pfam" id="PF18826">
    <property type="entry name" value="bVLRF1"/>
    <property type="match status" value="1"/>
</dbReference>
<keyword evidence="3 10" id="KW-0963">Cytoplasm</keyword>
<evidence type="ECO:0000256" key="4">
    <source>
        <dbReference type="ARBA" id="ARBA00022722"/>
    </source>
</evidence>
<comment type="similarity">
    <text evidence="2 10">Belongs to the ANKZF1/VMS1 family.</text>
</comment>
<dbReference type="GO" id="GO:0036503">
    <property type="term" value="P:ERAD pathway"/>
    <property type="evidence" value="ECO:0007669"/>
    <property type="project" value="TreeGrafter"/>
</dbReference>
<dbReference type="STRING" id="225359.A0A2S4Q0T1"/>
<sequence length="639" mass="71997">DLLNTITLKQSTPCDVQDVSQELDTSKKNVAAQNDHSIGAQTCSLCVVTFNNVEEQRDHVRSDLHCYNVKQKISGRNVVTEHEFEDLICDLSESISGSDISDIEEDWEGDESKTTTLSALMKRQAAITSDFNKPCDQDWERQNQVLGQAPLILFKSPNLPENKYLGIYRTLLTDTGNKVDSSILEVLKKKQLCTKYDVKNPHLTDNQLLSPQALNQPHFFLCMIGGGHFAAMVVSLLPKQNSSTLTATLKDITILAHKTFHRYTTRRKQGGAQSANDSAKGAAHSAGASLRRYNEQALTEEVRLLLQEWKSMIDSSELLFIRATGSTNRRTLFGPYSDQVLRQKDTRIRGFPFSTRRPTQKELTRSFLELTQAKLIEINEPEISVDLDARLRAESRNLSAKLDKQSSLVPNKLTEEEETALLHTSQLQALIRRNRLPALLAYLKNNSLSPDFQFHPFDNPQNYQASTPLLLAAHTNSAPLITGLLLKGNANPGVRNQNGKTAYELAGDRASRLAFRIARFELGENLWDWKQAGIPSGISRDDAEAEMKKEKIEEEKKEQLRRKLELESFKAEGSNSLSEKVPLGKAAMKGRMTTLGKVQKTAQEKREDEARGLTPEMRMKLDRERRARAAEERLKKIKQ</sequence>